<dbReference type="SUPFAM" id="SSF51395">
    <property type="entry name" value="FMN-linked oxidoreductases"/>
    <property type="match status" value="1"/>
</dbReference>
<keyword evidence="6" id="KW-0479">Metal-binding</keyword>
<evidence type="ECO:0000256" key="8">
    <source>
        <dbReference type="ARBA" id="ARBA00023004"/>
    </source>
</evidence>
<dbReference type="GO" id="GO:0051536">
    <property type="term" value="F:iron-sulfur cluster binding"/>
    <property type="evidence" value="ECO:0007669"/>
    <property type="project" value="UniProtKB-KW"/>
</dbReference>
<dbReference type="Proteomes" id="UP000094256">
    <property type="component" value="Chromosome"/>
</dbReference>
<accession>A0A1B3ZHR5</accession>
<keyword evidence="7" id="KW-0560">Oxidoreductase</keyword>
<evidence type="ECO:0000313" key="13">
    <source>
        <dbReference type="Proteomes" id="UP000094256"/>
    </source>
</evidence>
<evidence type="ECO:0000256" key="2">
    <source>
        <dbReference type="ARBA" id="ARBA00001966"/>
    </source>
</evidence>
<evidence type="ECO:0000256" key="3">
    <source>
        <dbReference type="ARBA" id="ARBA00011048"/>
    </source>
</evidence>
<dbReference type="Pfam" id="PF00724">
    <property type="entry name" value="Oxidored_FMN"/>
    <property type="match status" value="1"/>
</dbReference>
<name>A0A1B3ZHR5_9SPHN</name>
<dbReference type="PRINTS" id="PR00368">
    <property type="entry name" value="FADPNR"/>
</dbReference>
<dbReference type="Gene3D" id="3.20.20.70">
    <property type="entry name" value="Aldolase class I"/>
    <property type="match status" value="1"/>
</dbReference>
<dbReference type="SUPFAM" id="SSF51971">
    <property type="entry name" value="Nucleotide-binding domain"/>
    <property type="match status" value="1"/>
</dbReference>
<comment type="cofactor">
    <cofactor evidence="1">
        <name>FMN</name>
        <dbReference type="ChEBI" id="CHEBI:58210"/>
    </cofactor>
</comment>
<dbReference type="InterPro" id="IPR013785">
    <property type="entry name" value="Aldolase_TIM"/>
</dbReference>
<evidence type="ECO:0000256" key="6">
    <source>
        <dbReference type="ARBA" id="ARBA00022723"/>
    </source>
</evidence>
<dbReference type="PANTHER" id="PTHR42917:SF2">
    <property type="entry name" value="2,4-DIENOYL-COA REDUCTASE [(2E)-ENOYL-COA-PRODUCING]"/>
    <property type="match status" value="1"/>
</dbReference>
<evidence type="ECO:0000256" key="5">
    <source>
        <dbReference type="ARBA" id="ARBA00022643"/>
    </source>
</evidence>
<dbReference type="InterPro" id="IPR051793">
    <property type="entry name" value="NADH:flavin_oxidoreductase"/>
</dbReference>
<dbReference type="InterPro" id="IPR023753">
    <property type="entry name" value="FAD/NAD-binding_dom"/>
</dbReference>
<evidence type="ECO:0000256" key="7">
    <source>
        <dbReference type="ARBA" id="ARBA00023002"/>
    </source>
</evidence>
<keyword evidence="8" id="KW-0408">Iron</keyword>
<comment type="similarity">
    <text evidence="3">In the N-terminal section; belongs to the NADH:flavin oxidoreductase/NADH oxidase family.</text>
</comment>
<dbReference type="Gene3D" id="3.40.50.720">
    <property type="entry name" value="NAD(P)-binding Rossmann-like Domain"/>
    <property type="match status" value="1"/>
</dbReference>
<reference evidence="12 13" key="1">
    <citation type="submission" date="2016-01" db="EMBL/GenBank/DDBJ databases">
        <title>Complete genome and mega plasmid sequence of Sphingomonas panacis DCY99 elicits systemic resistance in rice to Xanthomonas oryzae.</title>
        <authorList>
            <person name="Kim Y.J."/>
            <person name="Yang D.C."/>
            <person name="Sing P."/>
        </authorList>
    </citation>
    <scope>NUCLEOTIDE SEQUENCE [LARGE SCALE GENOMIC DNA]</scope>
    <source>
        <strain evidence="12 13">DCY99</strain>
    </source>
</reference>
<dbReference type="AlphaFoldDB" id="A0A1B3ZHR5"/>
<dbReference type="CDD" id="cd02930">
    <property type="entry name" value="DCR_FMN"/>
    <property type="match status" value="1"/>
</dbReference>
<dbReference type="GO" id="GO:0010181">
    <property type="term" value="F:FMN binding"/>
    <property type="evidence" value="ECO:0007669"/>
    <property type="project" value="InterPro"/>
</dbReference>
<comment type="cofactor">
    <cofactor evidence="2">
        <name>[4Fe-4S] cluster</name>
        <dbReference type="ChEBI" id="CHEBI:49883"/>
    </cofactor>
</comment>
<dbReference type="EMBL" id="CP014168">
    <property type="protein sequence ID" value="AOH86951.1"/>
    <property type="molecule type" value="Genomic_DNA"/>
</dbReference>
<evidence type="ECO:0000256" key="4">
    <source>
        <dbReference type="ARBA" id="ARBA00022630"/>
    </source>
</evidence>
<dbReference type="InterPro" id="IPR036188">
    <property type="entry name" value="FAD/NAD-bd_sf"/>
</dbReference>
<dbReference type="SUPFAM" id="SSF51905">
    <property type="entry name" value="FAD/NAD(P)-binding domain"/>
    <property type="match status" value="1"/>
</dbReference>
<dbReference type="Gene3D" id="3.50.50.60">
    <property type="entry name" value="FAD/NAD(P)-binding domain"/>
    <property type="match status" value="1"/>
</dbReference>
<evidence type="ECO:0000256" key="9">
    <source>
        <dbReference type="ARBA" id="ARBA00023014"/>
    </source>
</evidence>
<evidence type="ECO:0000259" key="11">
    <source>
        <dbReference type="Pfam" id="PF07992"/>
    </source>
</evidence>
<dbReference type="InterPro" id="IPR001155">
    <property type="entry name" value="OxRdtase_FMN_N"/>
</dbReference>
<sequence>MTDEPFPHLFRSWQSGALSLPNRLVMGAMHTGIEHLDRPEDRIRAFYRERAEGGIGLIITSGISPNPEGRMDLADPYLAPGQDEAWHRASVEAVRGTNTKICLQLLHAGRYAKHTDCVGASAQPARINRFAPTRLSTERVWQTVEDFAQAARLARELGYHGIEIMGSEGYLINQFTAEATNDRSDEFGGSSDKRGRFSREIVAAVRRHVPDDFLVIYRISAVDLVPRGATLEETRDLAIEVVRAGANMLNTGIGWHESAIPTIAAMVPRAAWSYAIRQVKEAVNVPVIASNRINDPHVAERLLSDGIADFVSLARPLLADPGFAAKAKANQAERIATCIACNQACLDRVLRGKRVSCMINPRAGHELDLVLTPAREPKRIAVVGGGAAGMNFAFNAASRGHAVTLFEAGSRLGGQLLMAREVPEKFEFNEALRYFENRLDVDNVTVRLNHTVSADELAAGGYDEIVIATGVRPRLLDIPGIDDPRVLSYAEVLRDHKPVGAHVAIIGAGGIGFDVAEYLLGEPGDVPLIDAFAEEYGLDRTLRSPGGLTRAEVSTPRRRITLMQRKPSRPSGIAQAVSTSWIHRTKLQNAQVEMLGGVEYRRIEPAGLVIAIEGVERTVAADTIIVCAGQESQRSLYDTLIGHPAVPSVHIIGGADVAGELDAVRAIDQATRLALAI</sequence>
<keyword evidence="9" id="KW-0411">Iron-sulfur</keyword>
<keyword evidence="13" id="KW-1185">Reference proteome</keyword>
<keyword evidence="4" id="KW-0285">Flavoprotein</keyword>
<feature type="domain" description="FAD/NAD(P)-binding" evidence="11">
    <location>
        <begin position="379"/>
        <end position="637"/>
    </location>
</feature>
<dbReference type="GO" id="GO:0016491">
    <property type="term" value="F:oxidoreductase activity"/>
    <property type="evidence" value="ECO:0007669"/>
    <property type="project" value="UniProtKB-KW"/>
</dbReference>
<evidence type="ECO:0000256" key="1">
    <source>
        <dbReference type="ARBA" id="ARBA00001917"/>
    </source>
</evidence>
<protein>
    <submittedName>
        <fullName evidence="12">NADPH-dependent 2,4-dienoyl-CoA reductase</fullName>
    </submittedName>
</protein>
<dbReference type="GO" id="GO:0046872">
    <property type="term" value="F:metal ion binding"/>
    <property type="evidence" value="ECO:0007669"/>
    <property type="project" value="UniProtKB-KW"/>
</dbReference>
<keyword evidence="5" id="KW-0288">FMN</keyword>
<dbReference type="KEGG" id="span:AWL63_19730"/>
<dbReference type="PANTHER" id="PTHR42917">
    <property type="entry name" value="2,4-DIENOYL-COA REDUCTASE"/>
    <property type="match status" value="1"/>
</dbReference>
<proteinExistence type="inferred from homology"/>
<evidence type="ECO:0000259" key="10">
    <source>
        <dbReference type="Pfam" id="PF00724"/>
    </source>
</evidence>
<dbReference type="STRING" id="1560345.AWL63_19730"/>
<gene>
    <name evidence="12" type="primary">fadH</name>
    <name evidence="12" type="ORF">AWL63_19730</name>
</gene>
<dbReference type="Pfam" id="PF07992">
    <property type="entry name" value="Pyr_redox_2"/>
    <property type="match status" value="1"/>
</dbReference>
<feature type="domain" description="NADH:flavin oxidoreductase/NADH oxidase N-terminal" evidence="10">
    <location>
        <begin position="9"/>
        <end position="331"/>
    </location>
</feature>
<evidence type="ECO:0000313" key="12">
    <source>
        <dbReference type="EMBL" id="AOH86951.1"/>
    </source>
</evidence>
<organism evidence="12 13">
    <name type="scientific">Sphingomonas panacis</name>
    <dbReference type="NCBI Taxonomy" id="1560345"/>
    <lineage>
        <taxon>Bacteria</taxon>
        <taxon>Pseudomonadati</taxon>
        <taxon>Pseudomonadota</taxon>
        <taxon>Alphaproteobacteria</taxon>
        <taxon>Sphingomonadales</taxon>
        <taxon>Sphingomonadaceae</taxon>
        <taxon>Sphingomonas</taxon>
    </lineage>
</organism>